<evidence type="ECO:0008006" key="3">
    <source>
        <dbReference type="Google" id="ProtNLM"/>
    </source>
</evidence>
<keyword evidence="2" id="KW-1185">Reference proteome</keyword>
<protein>
    <recommendedName>
        <fullName evidence="3">Portal protein</fullName>
    </recommendedName>
</protein>
<dbReference type="Proteomes" id="UP001218034">
    <property type="component" value="Chromosome"/>
</dbReference>
<evidence type="ECO:0000313" key="1">
    <source>
        <dbReference type="EMBL" id="WEL19683.1"/>
    </source>
</evidence>
<gene>
    <name evidence="1" type="ORF">SVXNc_0669</name>
</gene>
<sequence>MASHLLDSIRKRLGIEEGDEEPDTFDDMHYMVGNTTGLNIGQIPGPIDQRIGRMAQIGGETLEITLSNPATFQLDRPEMMNVIDRLDFEKITLHGDPNLGFTSAYATRTRGGAGFNIVHRYFNSYLEHMASFAWQARQQDRFDVDYVNMHASTDSIPSRDEIQATDKSLDPLGVRISDVKNDEIDDVKNVENIYEDKDYLELLFEFLILGDVNESAIPQLYSGFFVNHSGKFEDDWRQVRLEEVNDKFEELDEDGEEVSDDQWKVVANTGNLQSDIIEKIIEEDIVPQNIAGPDEIRGLFNRRNGIQTGVAGIVREAENTNGVDSEELKEELRATITDLWRSSDKYEQKQSALVNVPNHINELDITQPAAEKIEEKARKTFAGREEMYQEDEYEQADGNPQLDLIQDLFDSRALNREVDKESKVFFHMMPAWMQAQPKGSAPRFIWDYIVGTNENKTDDIDLTDFEDYTQFIDDERQNELDVIAAVGCCYIWGHFTQRKNKFDQKTFKPTREKTAEGFKLPELEKDYYTWIQWLGKFDLKVNIEAMYGSPGGLLRVWRPKDIAVLCHSIDITAQKQIEDYNGETDHLVKFTIDMEHTASFGVDPWAEMEKLRDNEKKIAKAAAKNKVSLDIDEDKPLAKVVKTYHLTKPGWEQQSGHRHGPFSRGDETLYQWLYRMVEAGFARNPDDKAIVMFEVGGEYREEMFVTRVALDMIQRGIKPKDLNPEDIPLEGEYESTDQALMARFFGLDKPQFNSEMTKIEDHAFDPLDNLLEAESFDHTYSGSGYIQGGGRPGEWMSEENQ</sequence>
<proteinExistence type="predicted"/>
<dbReference type="GeneID" id="90590106"/>
<reference evidence="1 2" key="1">
    <citation type="submission" date="2022-09" db="EMBL/GenBank/DDBJ databases">
        <title>Xylan utilization by haloarchaea-nanohaloarchaea associations.</title>
        <authorList>
            <person name="Yakimov M."/>
        </authorList>
    </citation>
    <scope>NUCLEOTIDE SEQUENCE [LARGE SCALE GENOMIC DNA]</scope>
    <source>
        <strain evidence="1 2">SVXNc</strain>
    </source>
</reference>
<organism evidence="1 2">
    <name type="scientific">Candidatus Nanohalococcus occultus</name>
    <dbReference type="NCBI Taxonomy" id="2978047"/>
    <lineage>
        <taxon>Archaea</taxon>
        <taxon>Candidatus Nanohalarchaeota</taxon>
        <taxon>Candidatus Nanohalarchaeota incertae sedis</taxon>
        <taxon>Candidatus Nanohalococcus</taxon>
    </lineage>
</organism>
<evidence type="ECO:0000313" key="2">
    <source>
        <dbReference type="Proteomes" id="UP001218034"/>
    </source>
</evidence>
<dbReference type="EMBL" id="CP104395">
    <property type="protein sequence ID" value="WEL19683.1"/>
    <property type="molecule type" value="Genomic_DNA"/>
</dbReference>
<dbReference type="RefSeq" id="WP_347721517.1">
    <property type="nucleotide sequence ID" value="NZ_CP104395.1"/>
</dbReference>
<name>A0ABY8CEN7_9ARCH</name>
<accession>A0ABY8CEN7</accession>